<dbReference type="EMBL" id="FRYL01000041">
    <property type="protein sequence ID" value="SHO81534.1"/>
    <property type="molecule type" value="Genomic_DNA"/>
</dbReference>
<reference evidence="1" key="1">
    <citation type="submission" date="2016-10" db="EMBL/GenBank/DDBJ databases">
        <authorList>
            <person name="de Groot N.N."/>
        </authorList>
    </citation>
    <scope>NUCLEOTIDE SEQUENCE</scope>
</reference>
<gene>
    <name evidence="1" type="ORF">MNB_SV-15-1113</name>
</gene>
<organism evidence="1">
    <name type="scientific">hydrothermal vent metagenome</name>
    <dbReference type="NCBI Taxonomy" id="652676"/>
    <lineage>
        <taxon>unclassified sequences</taxon>
        <taxon>metagenomes</taxon>
        <taxon>ecological metagenomes</taxon>
    </lineage>
</organism>
<protein>
    <submittedName>
        <fullName evidence="1">Uncharacterized protein</fullName>
    </submittedName>
</protein>
<sequence length="119" mass="14247">MKRLVLLLLLINLTINSLYANEAKGYITEDYGVIYCKFKNQWRPKISVTAVDYWVNQGGRWVQYVTMSSLSSVSNWDNIRSNRRVLLRLSNKAQRLYSAGYRFYHECNVHFSFNRRYEY</sequence>
<dbReference type="AlphaFoldDB" id="A0A1W1EL10"/>
<evidence type="ECO:0000313" key="1">
    <source>
        <dbReference type="EMBL" id="SHO81534.1"/>
    </source>
</evidence>
<accession>A0A1W1EL10</accession>
<name>A0A1W1EL10_9ZZZZ</name>
<proteinExistence type="predicted"/>